<sequence length="63" mass="6977">GGDEDDESSGFSRRTLIDFWNSMSFMSGRRVLFPLPVTAIILSGRFGSLFLPVFAFANILTIC</sequence>
<dbReference type="AlphaFoldDB" id="A0A2K3K988"/>
<evidence type="ECO:0000313" key="2">
    <source>
        <dbReference type="EMBL" id="PNX62855.1"/>
    </source>
</evidence>
<gene>
    <name evidence="2" type="ORF">L195_g061340</name>
</gene>
<evidence type="ECO:0000313" key="3">
    <source>
        <dbReference type="Proteomes" id="UP000236291"/>
    </source>
</evidence>
<feature type="transmembrane region" description="Helical" evidence="1">
    <location>
        <begin position="31"/>
        <end position="57"/>
    </location>
</feature>
<protein>
    <submittedName>
        <fullName evidence="2">Uncharacterized protein</fullName>
    </submittedName>
</protein>
<reference evidence="2 3" key="1">
    <citation type="journal article" date="2014" name="Am. J. Bot.">
        <title>Genome assembly and annotation for red clover (Trifolium pratense; Fabaceae).</title>
        <authorList>
            <person name="Istvanek J."/>
            <person name="Jaros M."/>
            <person name="Krenek A."/>
            <person name="Repkova J."/>
        </authorList>
    </citation>
    <scope>NUCLEOTIDE SEQUENCE [LARGE SCALE GENOMIC DNA]</scope>
    <source>
        <strain evidence="3">cv. Tatra</strain>
        <tissue evidence="2">Young leaves</tissue>
    </source>
</reference>
<feature type="non-terminal residue" evidence="2">
    <location>
        <position position="1"/>
    </location>
</feature>
<proteinExistence type="predicted"/>
<comment type="caution">
    <text evidence="2">The sequence shown here is derived from an EMBL/GenBank/DDBJ whole genome shotgun (WGS) entry which is preliminary data.</text>
</comment>
<evidence type="ECO:0000256" key="1">
    <source>
        <dbReference type="SAM" id="Phobius"/>
    </source>
</evidence>
<accession>A0A2K3K988</accession>
<dbReference type="EMBL" id="ASHM01150881">
    <property type="protein sequence ID" value="PNX62855.1"/>
    <property type="molecule type" value="Genomic_DNA"/>
</dbReference>
<keyword evidence="1" id="KW-1133">Transmembrane helix</keyword>
<organism evidence="2 3">
    <name type="scientific">Trifolium pratense</name>
    <name type="common">Red clover</name>
    <dbReference type="NCBI Taxonomy" id="57577"/>
    <lineage>
        <taxon>Eukaryota</taxon>
        <taxon>Viridiplantae</taxon>
        <taxon>Streptophyta</taxon>
        <taxon>Embryophyta</taxon>
        <taxon>Tracheophyta</taxon>
        <taxon>Spermatophyta</taxon>
        <taxon>Magnoliopsida</taxon>
        <taxon>eudicotyledons</taxon>
        <taxon>Gunneridae</taxon>
        <taxon>Pentapetalae</taxon>
        <taxon>rosids</taxon>
        <taxon>fabids</taxon>
        <taxon>Fabales</taxon>
        <taxon>Fabaceae</taxon>
        <taxon>Papilionoideae</taxon>
        <taxon>50 kb inversion clade</taxon>
        <taxon>NPAAA clade</taxon>
        <taxon>Hologalegina</taxon>
        <taxon>IRL clade</taxon>
        <taxon>Trifolieae</taxon>
        <taxon>Trifolium</taxon>
    </lineage>
</organism>
<dbReference type="Proteomes" id="UP000236291">
    <property type="component" value="Unassembled WGS sequence"/>
</dbReference>
<name>A0A2K3K988_TRIPR</name>
<keyword evidence="1" id="KW-0812">Transmembrane</keyword>
<keyword evidence="1" id="KW-0472">Membrane</keyword>
<reference evidence="2 3" key="2">
    <citation type="journal article" date="2017" name="Front. Plant Sci.">
        <title>Gene Classification and Mining of Molecular Markers Useful in Red Clover (Trifolium pratense) Breeding.</title>
        <authorList>
            <person name="Istvanek J."/>
            <person name="Dluhosova J."/>
            <person name="Dluhos P."/>
            <person name="Patkova L."/>
            <person name="Nedelnik J."/>
            <person name="Repkova J."/>
        </authorList>
    </citation>
    <scope>NUCLEOTIDE SEQUENCE [LARGE SCALE GENOMIC DNA]</scope>
    <source>
        <strain evidence="3">cv. Tatra</strain>
        <tissue evidence="2">Young leaves</tissue>
    </source>
</reference>